<evidence type="ECO:0000256" key="1">
    <source>
        <dbReference type="SAM" id="MobiDB-lite"/>
    </source>
</evidence>
<keyword evidence="2" id="KW-0812">Transmembrane</keyword>
<dbReference type="PANTHER" id="PTHR46038:SF12">
    <property type="entry name" value="OS03G0731800 PROTEIN"/>
    <property type="match status" value="1"/>
</dbReference>
<evidence type="ECO:0000256" key="2">
    <source>
        <dbReference type="SAM" id="Phobius"/>
    </source>
</evidence>
<accession>A0A835B1S6</accession>
<organism evidence="4 5">
    <name type="scientific">Digitaria exilis</name>
    <dbReference type="NCBI Taxonomy" id="1010633"/>
    <lineage>
        <taxon>Eukaryota</taxon>
        <taxon>Viridiplantae</taxon>
        <taxon>Streptophyta</taxon>
        <taxon>Embryophyta</taxon>
        <taxon>Tracheophyta</taxon>
        <taxon>Spermatophyta</taxon>
        <taxon>Magnoliopsida</taxon>
        <taxon>Liliopsida</taxon>
        <taxon>Poales</taxon>
        <taxon>Poaceae</taxon>
        <taxon>PACMAD clade</taxon>
        <taxon>Panicoideae</taxon>
        <taxon>Panicodae</taxon>
        <taxon>Paniceae</taxon>
        <taxon>Anthephorinae</taxon>
        <taxon>Digitaria</taxon>
    </lineage>
</organism>
<reference evidence="4" key="1">
    <citation type="submission" date="2020-07" db="EMBL/GenBank/DDBJ databases">
        <title>Genome sequence and genetic diversity analysis of an under-domesticated orphan crop, white fonio (Digitaria exilis).</title>
        <authorList>
            <person name="Bennetzen J.L."/>
            <person name="Chen S."/>
            <person name="Ma X."/>
            <person name="Wang X."/>
            <person name="Yssel A.E.J."/>
            <person name="Chaluvadi S.R."/>
            <person name="Johnson M."/>
            <person name="Gangashetty P."/>
            <person name="Hamidou F."/>
            <person name="Sanogo M.D."/>
            <person name="Zwaenepoel A."/>
            <person name="Wallace J."/>
            <person name="Van De Peer Y."/>
            <person name="Van Deynze A."/>
        </authorList>
    </citation>
    <scope>NUCLEOTIDE SEQUENCE</scope>
    <source>
        <tissue evidence="4">Leaves</tissue>
    </source>
</reference>
<comment type="caution">
    <text evidence="4">The sequence shown here is derived from an EMBL/GenBank/DDBJ whole genome shotgun (WGS) entry which is preliminary data.</text>
</comment>
<proteinExistence type="predicted"/>
<dbReference type="AlphaFoldDB" id="A0A835B1S6"/>
<evidence type="ECO:0000313" key="4">
    <source>
        <dbReference type="EMBL" id="KAF8674301.1"/>
    </source>
</evidence>
<feature type="compositionally biased region" description="Basic and acidic residues" evidence="1">
    <location>
        <begin position="7"/>
        <end position="16"/>
    </location>
</feature>
<evidence type="ECO:0000313" key="5">
    <source>
        <dbReference type="Proteomes" id="UP000636709"/>
    </source>
</evidence>
<name>A0A835B1S6_9POAL</name>
<keyword evidence="2" id="KW-0472">Membrane</keyword>
<protein>
    <recommendedName>
        <fullName evidence="3">Nucleotide-diphospho-sugar transferase domain-containing protein</fullName>
    </recommendedName>
</protein>
<keyword evidence="5" id="KW-1185">Reference proteome</keyword>
<feature type="transmembrane region" description="Helical" evidence="2">
    <location>
        <begin position="39"/>
        <end position="59"/>
    </location>
</feature>
<sequence>MRYRRGTHPEEKERANRSNPNPMGVSILDRPEHCTPSRVVALAAVCLVVVVCTYATSSWPGDFGGKEQKYNTWRRRSSATLALILGIVPNVRSVHQAFAPDDLEVALRGAAFANRTLILTVLNEAYAEEGGLLDLFLQSMREGDGTAQLIEHVLFVAMDRQAFQRCRSLAGLRCYLLRQRDDGTGDNLSSEQLYMSDGFIRMMWQRIRFLGDVLKHGYSFIFTDMDVMWLRNPFPKLELGDGEDLLISSDKFNGAANDYIGNELNAGFFYVASNNRTVALFGEWHAARRVSPGMKEQDVLNQMKRRGALRRLGVRTRVLDTARFSGFCQDSRDAAQVATVHANCCRTKRAKVADLRAVLRAARRLNATAPGLRWPAHSECVKSWS</sequence>
<keyword evidence="2" id="KW-1133">Transmembrane helix</keyword>
<dbReference type="InterPro" id="IPR005069">
    <property type="entry name" value="Nucl-diP-sugar_transferase"/>
</dbReference>
<dbReference type="Pfam" id="PF03407">
    <property type="entry name" value="Nucleotid_trans"/>
    <property type="match status" value="1"/>
</dbReference>
<dbReference type="EMBL" id="JACEFO010002197">
    <property type="protein sequence ID" value="KAF8674301.1"/>
    <property type="molecule type" value="Genomic_DNA"/>
</dbReference>
<dbReference type="Proteomes" id="UP000636709">
    <property type="component" value="Unassembled WGS sequence"/>
</dbReference>
<dbReference type="InterPro" id="IPR044821">
    <property type="entry name" value="At1g28695/At4g15970-like"/>
</dbReference>
<feature type="domain" description="Nucleotide-diphospho-sugar transferase" evidence="3">
    <location>
        <begin position="149"/>
        <end position="355"/>
    </location>
</feature>
<dbReference type="OrthoDB" id="540503at2759"/>
<dbReference type="PANTHER" id="PTHR46038">
    <property type="entry name" value="EXPRESSED PROTEIN-RELATED"/>
    <property type="match status" value="1"/>
</dbReference>
<feature type="region of interest" description="Disordered" evidence="1">
    <location>
        <begin position="1"/>
        <end position="24"/>
    </location>
</feature>
<evidence type="ECO:0000259" key="3">
    <source>
        <dbReference type="Pfam" id="PF03407"/>
    </source>
</evidence>
<gene>
    <name evidence="4" type="ORF">HU200_048124</name>
</gene>